<protein>
    <submittedName>
        <fullName evidence="6">LysR family transcriptional regulator</fullName>
    </submittedName>
</protein>
<accession>A0A244ENJ8</accession>
<dbReference type="Gene3D" id="3.40.190.10">
    <property type="entry name" value="Periplasmic binding protein-like II"/>
    <property type="match status" value="2"/>
</dbReference>
<dbReference type="GO" id="GO:0003700">
    <property type="term" value="F:DNA-binding transcription factor activity"/>
    <property type="evidence" value="ECO:0007669"/>
    <property type="project" value="InterPro"/>
</dbReference>
<reference evidence="6 7" key="1">
    <citation type="submission" date="2017-01" db="EMBL/GenBank/DDBJ databases">
        <authorList>
            <person name="Mah S.A."/>
            <person name="Swanson W.J."/>
            <person name="Moy G.W."/>
            <person name="Vacquier V.D."/>
        </authorList>
    </citation>
    <scope>NUCLEOTIDE SEQUENCE [LARGE SCALE GENOMIC DNA]</scope>
    <source>
        <strain evidence="6">PDD-32b-74</strain>
    </source>
</reference>
<keyword evidence="4" id="KW-0804">Transcription</keyword>
<dbReference type="Gene3D" id="1.10.10.10">
    <property type="entry name" value="Winged helix-like DNA-binding domain superfamily/Winged helix DNA-binding domain"/>
    <property type="match status" value="1"/>
</dbReference>
<dbReference type="SUPFAM" id="SSF53850">
    <property type="entry name" value="Periplasmic binding protein-like II"/>
    <property type="match status" value="1"/>
</dbReference>
<dbReference type="InterPro" id="IPR000847">
    <property type="entry name" value="LysR_HTH_N"/>
</dbReference>
<evidence type="ECO:0000313" key="7">
    <source>
        <dbReference type="Proteomes" id="UP000195128"/>
    </source>
</evidence>
<gene>
    <name evidence="6" type="ORF">BW686_17405</name>
</gene>
<evidence type="ECO:0000313" key="6">
    <source>
        <dbReference type="EMBL" id="OUM06073.1"/>
    </source>
</evidence>
<comment type="caution">
    <text evidence="6">The sequence shown here is derived from an EMBL/GenBank/DDBJ whole genome shotgun (WGS) entry which is preliminary data.</text>
</comment>
<proteinExistence type="inferred from homology"/>
<dbReference type="PANTHER" id="PTHR30126:SF94">
    <property type="entry name" value="LYSR FAMILY TRANSCRIPTIONAL REGULATOR"/>
    <property type="match status" value="1"/>
</dbReference>
<name>A0A244ENJ8_PSESX</name>
<dbReference type="OrthoDB" id="6654833at2"/>
<dbReference type="Proteomes" id="UP000195128">
    <property type="component" value="Unassembled WGS sequence"/>
</dbReference>
<dbReference type="SUPFAM" id="SSF46785">
    <property type="entry name" value="Winged helix' DNA-binding domain"/>
    <property type="match status" value="1"/>
</dbReference>
<keyword evidence="2" id="KW-0805">Transcription regulation</keyword>
<dbReference type="RefSeq" id="WP_084918784.1">
    <property type="nucleotide sequence ID" value="NZ_MTSA01000013.1"/>
</dbReference>
<evidence type="ECO:0000256" key="1">
    <source>
        <dbReference type="ARBA" id="ARBA00009437"/>
    </source>
</evidence>
<keyword evidence="3" id="KW-0238">DNA-binding</keyword>
<sequence length="286" mass="31164">MDSRYLASLIKVVEKGSIAEAARLEHLTAAAVSQRIQTLERTLGIALLIRTGHSVKASEACLALLPRARHIVQSMALLANDADSSGLLGPLRVGTISTALTGLLPSVLRQLVITAPQAKPLILPGTSRELYAALLNDELDAIIVVAPPFELHASLRRVDLRKEPLVLLTNAKPHLSIRNVLQTEPYIRYDPNAWGGRFAEHYLKDQAIETRPLFDLDGLEAIASLVSDGLGVSLVPYWTGLESITKDCFTTVIDDSAYERELVMLYRHNTGRPKLVAILQSALQGA</sequence>
<dbReference type="Pfam" id="PF03466">
    <property type="entry name" value="LysR_substrate"/>
    <property type="match status" value="1"/>
</dbReference>
<dbReference type="Pfam" id="PF00126">
    <property type="entry name" value="HTH_1"/>
    <property type="match status" value="1"/>
</dbReference>
<evidence type="ECO:0000256" key="4">
    <source>
        <dbReference type="ARBA" id="ARBA00023163"/>
    </source>
</evidence>
<comment type="similarity">
    <text evidence="1">Belongs to the LysR transcriptional regulatory family.</text>
</comment>
<evidence type="ECO:0000256" key="2">
    <source>
        <dbReference type="ARBA" id="ARBA00023015"/>
    </source>
</evidence>
<dbReference type="GO" id="GO:0000976">
    <property type="term" value="F:transcription cis-regulatory region binding"/>
    <property type="evidence" value="ECO:0007669"/>
    <property type="project" value="TreeGrafter"/>
</dbReference>
<dbReference type="AlphaFoldDB" id="A0A244ENJ8"/>
<organism evidence="6 7">
    <name type="scientific">Pseudomonas syringae</name>
    <dbReference type="NCBI Taxonomy" id="317"/>
    <lineage>
        <taxon>Bacteria</taxon>
        <taxon>Pseudomonadati</taxon>
        <taxon>Pseudomonadota</taxon>
        <taxon>Gammaproteobacteria</taxon>
        <taxon>Pseudomonadales</taxon>
        <taxon>Pseudomonadaceae</taxon>
        <taxon>Pseudomonas</taxon>
    </lineage>
</organism>
<feature type="domain" description="HTH lysR-type" evidence="5">
    <location>
        <begin position="1"/>
        <end position="58"/>
    </location>
</feature>
<dbReference type="PANTHER" id="PTHR30126">
    <property type="entry name" value="HTH-TYPE TRANSCRIPTIONAL REGULATOR"/>
    <property type="match status" value="1"/>
</dbReference>
<dbReference type="InterPro" id="IPR005119">
    <property type="entry name" value="LysR_subst-bd"/>
</dbReference>
<dbReference type="EMBL" id="MTSA01000013">
    <property type="protein sequence ID" value="OUM06073.1"/>
    <property type="molecule type" value="Genomic_DNA"/>
</dbReference>
<evidence type="ECO:0000256" key="3">
    <source>
        <dbReference type="ARBA" id="ARBA00023125"/>
    </source>
</evidence>
<dbReference type="InterPro" id="IPR036390">
    <property type="entry name" value="WH_DNA-bd_sf"/>
</dbReference>
<dbReference type="InterPro" id="IPR036388">
    <property type="entry name" value="WH-like_DNA-bd_sf"/>
</dbReference>
<dbReference type="PROSITE" id="PS50931">
    <property type="entry name" value="HTH_LYSR"/>
    <property type="match status" value="1"/>
</dbReference>
<evidence type="ECO:0000259" key="5">
    <source>
        <dbReference type="PROSITE" id="PS50931"/>
    </source>
</evidence>